<keyword evidence="3" id="KW-1185">Reference proteome</keyword>
<accession>L9ZJ14</accession>
<dbReference type="STRING" id="1230458.C484_21342"/>
<dbReference type="InterPro" id="IPR056613">
    <property type="entry name" value="DUF7287"/>
</dbReference>
<dbReference type="Proteomes" id="UP000011648">
    <property type="component" value="Unassembled WGS sequence"/>
</dbReference>
<proteinExistence type="predicted"/>
<organism evidence="2 3">
    <name type="scientific">Natrialba taiwanensis DSM 12281</name>
    <dbReference type="NCBI Taxonomy" id="1230458"/>
    <lineage>
        <taxon>Archaea</taxon>
        <taxon>Methanobacteriati</taxon>
        <taxon>Methanobacteriota</taxon>
        <taxon>Stenosarchaea group</taxon>
        <taxon>Halobacteria</taxon>
        <taxon>Halobacteriales</taxon>
        <taxon>Natrialbaceae</taxon>
        <taxon>Natrialba</taxon>
    </lineage>
</organism>
<dbReference type="AlphaFoldDB" id="L9ZJ14"/>
<name>L9ZJ14_9EURY</name>
<dbReference type="PATRIC" id="fig|1230458.4.peg.4303"/>
<evidence type="ECO:0000313" key="3">
    <source>
        <dbReference type="Proteomes" id="UP000011648"/>
    </source>
</evidence>
<evidence type="ECO:0000256" key="1">
    <source>
        <dbReference type="SAM" id="Phobius"/>
    </source>
</evidence>
<sequence length="210" mass="22620">MYGKWTETSSVETETRTRTRIGIGTETGTETGIERRSLTRGQRGQTTQDFVVGIGIFILAMAFVFSFLPSLITPFDSSAGGAEIAQADRIADQVVTNLSDSDRPNEINASEFEARYTGHSAAELRTELGLRASENGGETVAFDRVNVSVETLTDGPPDEQFVDPTALAAGETYNNQSAASTARIVTVADEEGILDDGDCEPACRLVVRTW</sequence>
<evidence type="ECO:0000313" key="2">
    <source>
        <dbReference type="EMBL" id="ELY85148.1"/>
    </source>
</evidence>
<reference evidence="2 3" key="1">
    <citation type="journal article" date="2014" name="PLoS Genet.">
        <title>Phylogenetically driven sequencing of extremely halophilic archaea reveals strategies for static and dynamic osmo-response.</title>
        <authorList>
            <person name="Becker E.A."/>
            <person name="Seitzer P.M."/>
            <person name="Tritt A."/>
            <person name="Larsen D."/>
            <person name="Krusor M."/>
            <person name="Yao A.I."/>
            <person name="Wu D."/>
            <person name="Madern D."/>
            <person name="Eisen J.A."/>
            <person name="Darling A.E."/>
            <person name="Facciotti M.T."/>
        </authorList>
    </citation>
    <scope>NUCLEOTIDE SEQUENCE [LARGE SCALE GENOMIC DNA]</scope>
    <source>
        <strain evidence="2 3">DSM 12281</strain>
    </source>
</reference>
<keyword evidence="1" id="KW-0812">Transmembrane</keyword>
<dbReference type="OrthoDB" id="125215at2157"/>
<keyword evidence="1" id="KW-0472">Membrane</keyword>
<comment type="caution">
    <text evidence="2">The sequence shown here is derived from an EMBL/GenBank/DDBJ whole genome shotgun (WGS) entry which is preliminary data.</text>
</comment>
<gene>
    <name evidence="2" type="ORF">C484_21342</name>
</gene>
<dbReference type="RefSeq" id="WP_006827828.1">
    <property type="nucleotide sequence ID" value="NZ_AOIL01000069.1"/>
</dbReference>
<feature type="transmembrane region" description="Helical" evidence="1">
    <location>
        <begin position="50"/>
        <end position="68"/>
    </location>
</feature>
<dbReference type="EMBL" id="AOIL01000069">
    <property type="protein sequence ID" value="ELY85148.1"/>
    <property type="molecule type" value="Genomic_DNA"/>
</dbReference>
<keyword evidence="1" id="KW-1133">Transmembrane helix</keyword>
<protein>
    <submittedName>
        <fullName evidence="2">Uncharacterized protein</fullName>
    </submittedName>
</protein>
<dbReference type="Pfam" id="PF23958">
    <property type="entry name" value="DUF7287"/>
    <property type="match status" value="1"/>
</dbReference>